<dbReference type="SUPFAM" id="SSF47384">
    <property type="entry name" value="Homodimeric domain of signal transducing histidine kinase"/>
    <property type="match status" value="1"/>
</dbReference>
<dbReference type="InterPro" id="IPR037006">
    <property type="entry name" value="CheA-like_homodim_sf"/>
</dbReference>
<gene>
    <name evidence="13" type="ORF">ER308_17880</name>
</gene>
<evidence type="ECO:0000256" key="8">
    <source>
        <dbReference type="PROSITE-ProRule" id="PRU00110"/>
    </source>
</evidence>
<feature type="compositionally biased region" description="Low complexity" evidence="9">
    <location>
        <begin position="160"/>
        <end position="173"/>
    </location>
</feature>
<feature type="modified residue" description="Phosphohistidine" evidence="8">
    <location>
        <position position="47"/>
    </location>
</feature>
<comment type="catalytic activity">
    <reaction evidence="1">
        <text>ATP + protein L-histidine = ADP + protein N-phospho-L-histidine.</text>
        <dbReference type="EC" id="2.7.13.3"/>
    </reaction>
</comment>
<dbReference type="InterPro" id="IPR036097">
    <property type="entry name" value="HisK_dim/P_sf"/>
</dbReference>
<reference evidence="13 14" key="1">
    <citation type="submission" date="2019-01" db="EMBL/GenBank/DDBJ databases">
        <title>Egibacter rhizosphaerae EGI 80759T.</title>
        <authorList>
            <person name="Chen D.-D."/>
            <person name="Tian Y."/>
            <person name="Jiao J.-Y."/>
            <person name="Zhang X.-T."/>
            <person name="Zhang Y.-G."/>
            <person name="Zhang Y."/>
            <person name="Xiao M."/>
            <person name="Shu W.-S."/>
            <person name="Li W.-J."/>
        </authorList>
    </citation>
    <scope>NUCLEOTIDE SEQUENCE [LARGE SCALE GENOMIC DNA]</scope>
    <source>
        <strain evidence="13 14">EGI 80759</strain>
    </source>
</reference>
<feature type="domain" description="CheW-like" evidence="11">
    <location>
        <begin position="435"/>
        <end position="575"/>
    </location>
</feature>
<dbReference type="Pfam" id="PF01627">
    <property type="entry name" value="Hpt"/>
    <property type="match status" value="1"/>
</dbReference>
<sequence>MSEIDEVVGEFLVESHESLDRLDRDLLALENDPADAQALERIFRDLHTIKGTCGFLGFAILESVAHSGENLLGKLRDGEMAVDEEIATALLRTVDAIRELLGEIERSGAEGNDDYVELVNVLVALQAGDRGVVEGLEPAPAAPVADRSAEAHDEASVDLAPSATETSETSEAPEVLEQRGGSVADSSIRVDVSLLDDLMNLVGELVLARNQIVQLAGDGQEGDLTGASQRLNLVTTELQEGVMKTRMQPIGNVWNRFPRVVRDLALECGKQVRVEMEGKETELDKTIIEAIKDPLTHLVRNSVDHGIETPEDRERAGKPAEGRLHLRAFHEGGQVNIEISDDGGGIDPEKIANKAVDKGIITRDQASGMSEREAVALVFHPGFSTAEQVTNVSGRGVGMDVVKSNIEKIGGTVDIASELGEGTTFKVKIPLTLAIIPALVIGAAGDRFAIPQISLLELVRLEGEAARQGIEYIHGAPVHRLRGRLLPIVHLDEQLGDKDPSAHRDDEVLNIVVLQADDTEFGLVVDEISDTEEIVVKPLGQQLKQIPLFAGATIMGDGKVALILDVLGLAHRSQVVSEARERGLLRDLDDVAAVEAGSQTLLLVALGDDRRAAVPLSEVNRLEEFTADAIERSGHQEVVQYRGEIMPLLRLGELLGYGFESAGDGPLNVVVHTRGGRSVGLLVGQILDIADQRVDIDGGREHGALLGTTVIHDRVTDVVDIGSLVASSGALDDRSPVAV</sequence>
<dbReference type="SUPFAM" id="SSF47226">
    <property type="entry name" value="Histidine-containing phosphotransfer domain, HPT domain"/>
    <property type="match status" value="1"/>
</dbReference>
<evidence type="ECO:0000259" key="11">
    <source>
        <dbReference type="PROSITE" id="PS50851"/>
    </source>
</evidence>
<comment type="subcellular location">
    <subcellularLocation>
        <location evidence="2">Cell membrane</location>
    </subcellularLocation>
</comment>
<keyword evidence="14" id="KW-1185">Reference proteome</keyword>
<evidence type="ECO:0000256" key="1">
    <source>
        <dbReference type="ARBA" id="ARBA00000085"/>
    </source>
</evidence>
<evidence type="ECO:0000256" key="5">
    <source>
        <dbReference type="ARBA" id="ARBA00022679"/>
    </source>
</evidence>
<evidence type="ECO:0000313" key="14">
    <source>
        <dbReference type="Proteomes" id="UP000291469"/>
    </source>
</evidence>
<dbReference type="Pfam" id="PF02518">
    <property type="entry name" value="HATPase_c"/>
    <property type="match status" value="1"/>
</dbReference>
<evidence type="ECO:0000256" key="9">
    <source>
        <dbReference type="SAM" id="MobiDB-lite"/>
    </source>
</evidence>
<dbReference type="InterPro" id="IPR004105">
    <property type="entry name" value="CheA-like_dim"/>
</dbReference>
<dbReference type="PROSITE" id="PS50851">
    <property type="entry name" value="CHEW"/>
    <property type="match status" value="2"/>
</dbReference>
<dbReference type="InterPro" id="IPR051315">
    <property type="entry name" value="Bact_Chemotaxis_CheA"/>
</dbReference>
<evidence type="ECO:0000256" key="6">
    <source>
        <dbReference type="ARBA" id="ARBA00022777"/>
    </source>
</evidence>
<dbReference type="GO" id="GO:0000155">
    <property type="term" value="F:phosphorelay sensor kinase activity"/>
    <property type="evidence" value="ECO:0007669"/>
    <property type="project" value="InterPro"/>
</dbReference>
<keyword evidence="4 8" id="KW-0597">Phosphoprotein</keyword>
<dbReference type="InterPro" id="IPR002545">
    <property type="entry name" value="CheW-lke_dom"/>
</dbReference>
<evidence type="ECO:0000256" key="3">
    <source>
        <dbReference type="ARBA" id="ARBA00012438"/>
    </source>
</evidence>
<name>A0A411YIX2_9ACTN</name>
<evidence type="ECO:0000256" key="7">
    <source>
        <dbReference type="ARBA" id="ARBA00023012"/>
    </source>
</evidence>
<dbReference type="CDD" id="cd16916">
    <property type="entry name" value="HATPase_CheA-like"/>
    <property type="match status" value="1"/>
</dbReference>
<dbReference type="PRINTS" id="PR00344">
    <property type="entry name" value="BCTRLSENSOR"/>
</dbReference>
<dbReference type="Gene3D" id="2.30.30.40">
    <property type="entry name" value="SH3 Domains"/>
    <property type="match status" value="1"/>
</dbReference>
<dbReference type="OrthoDB" id="9803176at2"/>
<keyword evidence="7" id="KW-0902">Two-component regulatory system</keyword>
<dbReference type="EC" id="2.7.13.3" evidence="3"/>
<dbReference type="InterPro" id="IPR036061">
    <property type="entry name" value="CheW-like_dom_sf"/>
</dbReference>
<feature type="region of interest" description="Disordered" evidence="9">
    <location>
        <begin position="139"/>
        <end position="180"/>
    </location>
</feature>
<dbReference type="FunFam" id="3.30.565.10:FF:000016">
    <property type="entry name" value="Chemotaxis protein CheA, putative"/>
    <property type="match status" value="1"/>
</dbReference>
<dbReference type="CDD" id="cd00088">
    <property type="entry name" value="HPT"/>
    <property type="match status" value="1"/>
</dbReference>
<dbReference type="EMBL" id="CP036402">
    <property type="protein sequence ID" value="QBI21255.1"/>
    <property type="molecule type" value="Genomic_DNA"/>
</dbReference>
<feature type="domain" description="CheW-like" evidence="11">
    <location>
        <begin position="598"/>
        <end position="730"/>
    </location>
</feature>
<dbReference type="PANTHER" id="PTHR43395:SF1">
    <property type="entry name" value="CHEMOTAXIS PROTEIN CHEA"/>
    <property type="match status" value="1"/>
</dbReference>
<dbReference type="InterPro" id="IPR003594">
    <property type="entry name" value="HATPase_dom"/>
</dbReference>
<dbReference type="PANTHER" id="PTHR43395">
    <property type="entry name" value="SENSOR HISTIDINE KINASE CHEA"/>
    <property type="match status" value="1"/>
</dbReference>
<dbReference type="InterPro" id="IPR008207">
    <property type="entry name" value="Sig_transdc_His_kin_Hpt_dom"/>
</dbReference>
<dbReference type="Pfam" id="PF02895">
    <property type="entry name" value="H-kinase_dim"/>
    <property type="match status" value="1"/>
</dbReference>
<dbReference type="KEGG" id="erz:ER308_17880"/>
<evidence type="ECO:0000256" key="4">
    <source>
        <dbReference type="ARBA" id="ARBA00022553"/>
    </source>
</evidence>
<protein>
    <recommendedName>
        <fullName evidence="3">histidine kinase</fullName>
        <ecNumber evidence="3">2.7.13.3</ecNumber>
    </recommendedName>
</protein>
<dbReference type="GO" id="GO:0005886">
    <property type="term" value="C:plasma membrane"/>
    <property type="evidence" value="ECO:0007669"/>
    <property type="project" value="UniProtKB-SubCell"/>
</dbReference>
<evidence type="ECO:0000259" key="12">
    <source>
        <dbReference type="PROSITE" id="PS50894"/>
    </source>
</evidence>
<dbReference type="RefSeq" id="WP_131156248.1">
    <property type="nucleotide sequence ID" value="NZ_CP036402.1"/>
</dbReference>
<dbReference type="SMART" id="SM01231">
    <property type="entry name" value="H-kinase_dim"/>
    <property type="match status" value="1"/>
</dbReference>
<dbReference type="Proteomes" id="UP000291469">
    <property type="component" value="Chromosome"/>
</dbReference>
<dbReference type="Gene3D" id="2.40.50.180">
    <property type="entry name" value="CheA-289, Domain 4"/>
    <property type="match status" value="1"/>
</dbReference>
<dbReference type="GO" id="GO:0006935">
    <property type="term" value="P:chemotaxis"/>
    <property type="evidence" value="ECO:0007669"/>
    <property type="project" value="InterPro"/>
</dbReference>
<dbReference type="PROSITE" id="PS50109">
    <property type="entry name" value="HIS_KIN"/>
    <property type="match status" value="1"/>
</dbReference>
<dbReference type="SMART" id="SM00387">
    <property type="entry name" value="HATPase_c"/>
    <property type="match status" value="1"/>
</dbReference>
<dbReference type="SUPFAM" id="SSF50341">
    <property type="entry name" value="CheW-like"/>
    <property type="match status" value="2"/>
</dbReference>
<dbReference type="Pfam" id="PF01584">
    <property type="entry name" value="CheW"/>
    <property type="match status" value="2"/>
</dbReference>
<dbReference type="Gene3D" id="1.20.120.160">
    <property type="entry name" value="HPT domain"/>
    <property type="match status" value="1"/>
</dbReference>
<dbReference type="InterPro" id="IPR036890">
    <property type="entry name" value="HATPase_C_sf"/>
</dbReference>
<dbReference type="InterPro" id="IPR036641">
    <property type="entry name" value="HPT_dom_sf"/>
</dbReference>
<dbReference type="InterPro" id="IPR005467">
    <property type="entry name" value="His_kinase_dom"/>
</dbReference>
<evidence type="ECO:0000259" key="10">
    <source>
        <dbReference type="PROSITE" id="PS50109"/>
    </source>
</evidence>
<accession>A0A411YIX2</accession>
<keyword evidence="6 13" id="KW-0418">Kinase</keyword>
<feature type="domain" description="Histidine kinase" evidence="10">
    <location>
        <begin position="228"/>
        <end position="433"/>
    </location>
</feature>
<dbReference type="SUPFAM" id="SSF55874">
    <property type="entry name" value="ATPase domain of HSP90 chaperone/DNA topoisomerase II/histidine kinase"/>
    <property type="match status" value="1"/>
</dbReference>
<dbReference type="SMART" id="SM00073">
    <property type="entry name" value="HPT"/>
    <property type="match status" value="1"/>
</dbReference>
<feature type="domain" description="HPt" evidence="12">
    <location>
        <begin position="1"/>
        <end position="104"/>
    </location>
</feature>
<dbReference type="SMART" id="SM00260">
    <property type="entry name" value="CheW"/>
    <property type="match status" value="2"/>
</dbReference>
<evidence type="ECO:0000256" key="2">
    <source>
        <dbReference type="ARBA" id="ARBA00004236"/>
    </source>
</evidence>
<dbReference type="CDD" id="cd00731">
    <property type="entry name" value="CheA_reg"/>
    <property type="match status" value="1"/>
</dbReference>
<organism evidence="13 14">
    <name type="scientific">Egibacter rhizosphaerae</name>
    <dbReference type="NCBI Taxonomy" id="1670831"/>
    <lineage>
        <taxon>Bacteria</taxon>
        <taxon>Bacillati</taxon>
        <taxon>Actinomycetota</taxon>
        <taxon>Nitriliruptoria</taxon>
        <taxon>Egibacterales</taxon>
        <taxon>Egibacteraceae</taxon>
        <taxon>Egibacter</taxon>
    </lineage>
</organism>
<dbReference type="GO" id="GO:0005737">
    <property type="term" value="C:cytoplasm"/>
    <property type="evidence" value="ECO:0007669"/>
    <property type="project" value="InterPro"/>
</dbReference>
<dbReference type="InterPro" id="IPR004358">
    <property type="entry name" value="Sig_transdc_His_kin-like_C"/>
</dbReference>
<dbReference type="Gene3D" id="1.10.287.560">
    <property type="entry name" value="Histidine kinase CheA-like, homodimeric domain"/>
    <property type="match status" value="1"/>
</dbReference>
<proteinExistence type="predicted"/>
<dbReference type="Gene3D" id="3.30.565.10">
    <property type="entry name" value="Histidine kinase-like ATPase, C-terminal domain"/>
    <property type="match status" value="1"/>
</dbReference>
<dbReference type="PROSITE" id="PS50894">
    <property type="entry name" value="HPT"/>
    <property type="match status" value="1"/>
</dbReference>
<dbReference type="AlphaFoldDB" id="A0A411YIX2"/>
<keyword evidence="5" id="KW-0808">Transferase</keyword>
<evidence type="ECO:0000313" key="13">
    <source>
        <dbReference type="EMBL" id="QBI21255.1"/>
    </source>
</evidence>